<dbReference type="InterPro" id="IPR045133">
    <property type="entry name" value="IRE1/2-like"/>
</dbReference>
<dbReference type="Gene3D" id="1.10.510.10">
    <property type="entry name" value="Transferase(Phosphotransferase) domain 1"/>
    <property type="match status" value="1"/>
</dbReference>
<dbReference type="PROSITE" id="PS50011">
    <property type="entry name" value="PROTEIN_KINASE_DOM"/>
    <property type="match status" value="1"/>
</dbReference>
<protein>
    <submittedName>
        <fullName evidence="2">12737_t:CDS:1</fullName>
    </submittedName>
</protein>
<dbReference type="EMBL" id="CAJVQB010133102">
    <property type="protein sequence ID" value="CAG8854083.1"/>
    <property type="molecule type" value="Genomic_DNA"/>
</dbReference>
<reference evidence="2 3" key="1">
    <citation type="submission" date="2021-06" db="EMBL/GenBank/DDBJ databases">
        <authorList>
            <person name="Kallberg Y."/>
            <person name="Tangrot J."/>
            <person name="Rosling A."/>
        </authorList>
    </citation>
    <scope>NUCLEOTIDE SEQUENCE [LARGE SCALE GENOMIC DNA]</scope>
    <source>
        <strain evidence="2 3">120-4 pot B 10/14</strain>
    </source>
</reference>
<proteinExistence type="predicted"/>
<dbReference type="PANTHER" id="PTHR13954:SF6">
    <property type="entry name" value="NON-SPECIFIC SERINE_THREONINE PROTEIN KINASE"/>
    <property type="match status" value="1"/>
</dbReference>
<sequence length="122" mass="14096">LTHNLEKQHIELFSHWPVKVICESIEKEILLELKQELHVLQGIVNGLKSIYDLNYVHADIHPSNVVINIKRELRAYLIDFGKSRPASARPQEINENMPFIAPEVIQEQRNTKTDEIFTALAC</sequence>
<gene>
    <name evidence="2" type="ORF">GMARGA_LOCUS42904</name>
</gene>
<dbReference type="Proteomes" id="UP000789901">
    <property type="component" value="Unassembled WGS sequence"/>
</dbReference>
<dbReference type="PANTHER" id="PTHR13954">
    <property type="entry name" value="IRE1-RELATED"/>
    <property type="match status" value="1"/>
</dbReference>
<evidence type="ECO:0000313" key="3">
    <source>
        <dbReference type="Proteomes" id="UP000789901"/>
    </source>
</evidence>
<feature type="non-terminal residue" evidence="2">
    <location>
        <position position="1"/>
    </location>
</feature>
<evidence type="ECO:0000259" key="1">
    <source>
        <dbReference type="PROSITE" id="PS50011"/>
    </source>
</evidence>
<evidence type="ECO:0000313" key="2">
    <source>
        <dbReference type="EMBL" id="CAG8854083.1"/>
    </source>
</evidence>
<feature type="domain" description="Protein kinase" evidence="1">
    <location>
        <begin position="1"/>
        <end position="122"/>
    </location>
</feature>
<dbReference type="InterPro" id="IPR011009">
    <property type="entry name" value="Kinase-like_dom_sf"/>
</dbReference>
<dbReference type="Pfam" id="PF00069">
    <property type="entry name" value="Pkinase"/>
    <property type="match status" value="1"/>
</dbReference>
<keyword evidence="3" id="KW-1185">Reference proteome</keyword>
<dbReference type="InterPro" id="IPR000719">
    <property type="entry name" value="Prot_kinase_dom"/>
</dbReference>
<organism evidence="2 3">
    <name type="scientific">Gigaspora margarita</name>
    <dbReference type="NCBI Taxonomy" id="4874"/>
    <lineage>
        <taxon>Eukaryota</taxon>
        <taxon>Fungi</taxon>
        <taxon>Fungi incertae sedis</taxon>
        <taxon>Mucoromycota</taxon>
        <taxon>Glomeromycotina</taxon>
        <taxon>Glomeromycetes</taxon>
        <taxon>Diversisporales</taxon>
        <taxon>Gigasporaceae</taxon>
        <taxon>Gigaspora</taxon>
    </lineage>
</organism>
<dbReference type="SUPFAM" id="SSF56112">
    <property type="entry name" value="Protein kinase-like (PK-like)"/>
    <property type="match status" value="1"/>
</dbReference>
<accession>A0ABN7XI84</accession>
<name>A0ABN7XI84_GIGMA</name>
<comment type="caution">
    <text evidence="2">The sequence shown here is derived from an EMBL/GenBank/DDBJ whole genome shotgun (WGS) entry which is preliminary data.</text>
</comment>